<proteinExistence type="predicted"/>
<keyword evidence="1" id="KW-1133">Transmembrane helix</keyword>
<dbReference type="Pfam" id="PF13385">
    <property type="entry name" value="Laminin_G_3"/>
    <property type="match status" value="1"/>
</dbReference>
<keyword evidence="1" id="KW-0472">Membrane</keyword>
<dbReference type="Gene3D" id="2.60.120.200">
    <property type="match status" value="1"/>
</dbReference>
<keyword evidence="4" id="KW-1185">Reference proteome</keyword>
<dbReference type="EMBL" id="FXUG01000018">
    <property type="protein sequence ID" value="SMP74824.1"/>
    <property type="molecule type" value="Genomic_DNA"/>
</dbReference>
<evidence type="ECO:0000313" key="3">
    <source>
        <dbReference type="EMBL" id="SMP74824.1"/>
    </source>
</evidence>
<dbReference type="InterPro" id="IPR013320">
    <property type="entry name" value="ConA-like_dom_sf"/>
</dbReference>
<dbReference type="Gene3D" id="2.60.120.1440">
    <property type="match status" value="1"/>
</dbReference>
<feature type="domain" description="FecR protein" evidence="2">
    <location>
        <begin position="170"/>
        <end position="253"/>
    </location>
</feature>
<dbReference type="PANTHER" id="PTHR30273:SF2">
    <property type="entry name" value="PROTEIN FECR"/>
    <property type="match status" value="1"/>
</dbReference>
<accession>A0ABY1QP23</accession>
<evidence type="ECO:0000256" key="1">
    <source>
        <dbReference type="SAM" id="Phobius"/>
    </source>
</evidence>
<gene>
    <name evidence="3" type="ORF">SAMN06265222_11848</name>
</gene>
<feature type="transmembrane region" description="Helical" evidence="1">
    <location>
        <begin position="95"/>
        <end position="115"/>
    </location>
</feature>
<keyword evidence="1" id="KW-0812">Transmembrane</keyword>
<evidence type="ECO:0000313" key="4">
    <source>
        <dbReference type="Proteomes" id="UP001158067"/>
    </source>
</evidence>
<dbReference type="Pfam" id="PF04773">
    <property type="entry name" value="FecR"/>
    <property type="match status" value="1"/>
</dbReference>
<reference evidence="3 4" key="1">
    <citation type="submission" date="2017-05" db="EMBL/GenBank/DDBJ databases">
        <authorList>
            <person name="Varghese N."/>
            <person name="Submissions S."/>
        </authorList>
    </citation>
    <scope>NUCLEOTIDE SEQUENCE [LARGE SCALE GENOMIC DNA]</scope>
    <source>
        <strain evidence="3 4">DSM 25457</strain>
    </source>
</reference>
<protein>
    <submittedName>
        <fullName evidence="3">FecR family protein</fullName>
    </submittedName>
</protein>
<dbReference type="PANTHER" id="PTHR30273">
    <property type="entry name" value="PERIPLASMIC SIGNAL SENSOR AND SIGMA FACTOR ACTIVATOR FECR-RELATED"/>
    <property type="match status" value="1"/>
</dbReference>
<dbReference type="RefSeq" id="WP_283434951.1">
    <property type="nucleotide sequence ID" value="NZ_FXUG01000018.1"/>
</dbReference>
<dbReference type="SUPFAM" id="SSF49899">
    <property type="entry name" value="Concanavalin A-like lectins/glucanases"/>
    <property type="match status" value="1"/>
</dbReference>
<name>A0ABY1QP23_9BACT</name>
<dbReference type="Proteomes" id="UP001158067">
    <property type="component" value="Unassembled WGS sequence"/>
</dbReference>
<dbReference type="InterPro" id="IPR006860">
    <property type="entry name" value="FecR"/>
</dbReference>
<dbReference type="InterPro" id="IPR012373">
    <property type="entry name" value="Ferrdict_sens_TM"/>
</dbReference>
<sequence>MSDSETREKNHAQLDTLLPKVVEGSLSEHESRQLVDLLRGSRELQAHYLGYVQIHAELGSIWGAENDDSILADTSAKMPVTPASAGQASFYLKSMAASALAIACGLAIAVVMLLVDRRPSEGPLPAFIEHVTGARVTDVAVVVQVDAVAHRVTGWAAGRRLKPGTLRLDEGRIQIEFMSGAVVALAGPAELQLGSQAVATLVSGNARAHVPPRARGFVLNTPDAAIYDLGTEFVVNVSPAGVSEVEVVSGEVELSLIGDDGNTLTSEWITETGRVRVDRDDQSLTPVKATGAAELLTIQDPDEAGLVVPSQYVQSVLESRPVAYWRFDSATESSVFNEVAVEHSLVIQKQEAEADCLRLVNGHVQFRRGELPRSLVSAEPFLQFNQGVYAIESWIKPNDLQHASWLGVFPIESPSAFEQLNVLEIVTNTTMIHDPGAIRFLHRTPPGRSAENGINAFSPGLCVPGLWHHVVTMKTADAIEIYVNGKRIRRVETKAHQRNCDGSFRVNLGQLGLTTNWRQFAGAMDEVAIYRRNLKPAEIAEHYDLMMSVNR</sequence>
<organism evidence="3 4">
    <name type="scientific">Neorhodopirellula lusitana</name>
    <dbReference type="NCBI Taxonomy" id="445327"/>
    <lineage>
        <taxon>Bacteria</taxon>
        <taxon>Pseudomonadati</taxon>
        <taxon>Planctomycetota</taxon>
        <taxon>Planctomycetia</taxon>
        <taxon>Pirellulales</taxon>
        <taxon>Pirellulaceae</taxon>
        <taxon>Neorhodopirellula</taxon>
    </lineage>
</organism>
<evidence type="ECO:0000259" key="2">
    <source>
        <dbReference type="Pfam" id="PF04773"/>
    </source>
</evidence>
<comment type="caution">
    <text evidence="3">The sequence shown here is derived from an EMBL/GenBank/DDBJ whole genome shotgun (WGS) entry which is preliminary data.</text>
</comment>